<keyword evidence="3" id="KW-1185">Reference proteome</keyword>
<accession>A0A6A5SRS2</accession>
<dbReference type="AlphaFoldDB" id="A0A6A5SRS2"/>
<dbReference type="Proteomes" id="UP000800038">
    <property type="component" value="Unassembled WGS sequence"/>
</dbReference>
<name>A0A6A5SRS2_9PLEO</name>
<keyword evidence="1" id="KW-0732">Signal</keyword>
<dbReference type="PROSITE" id="PS51257">
    <property type="entry name" value="PROKAR_LIPOPROTEIN"/>
    <property type="match status" value="1"/>
</dbReference>
<sequence length="80" mass="8946">MRLRVASTVTAWVTSACCVMAGARSQDPEKEIRSFYSAVTAEPRNVRGCPVRRLRTRRDIAQSSEYNDLTLPIQSSDTVL</sequence>
<dbReference type="EMBL" id="ML976037">
    <property type="protein sequence ID" value="KAF1942269.1"/>
    <property type="molecule type" value="Genomic_DNA"/>
</dbReference>
<protein>
    <recommendedName>
        <fullName evidence="4">Secreted protein</fullName>
    </recommendedName>
</protein>
<gene>
    <name evidence="2" type="ORF">EJ02DRAFT_179116</name>
</gene>
<evidence type="ECO:0000313" key="2">
    <source>
        <dbReference type="EMBL" id="KAF1942269.1"/>
    </source>
</evidence>
<reference evidence="2" key="1">
    <citation type="journal article" date="2020" name="Stud. Mycol.">
        <title>101 Dothideomycetes genomes: a test case for predicting lifestyles and emergence of pathogens.</title>
        <authorList>
            <person name="Haridas S."/>
            <person name="Albert R."/>
            <person name="Binder M."/>
            <person name="Bloem J."/>
            <person name="Labutti K."/>
            <person name="Salamov A."/>
            <person name="Andreopoulos B."/>
            <person name="Baker S."/>
            <person name="Barry K."/>
            <person name="Bills G."/>
            <person name="Bluhm B."/>
            <person name="Cannon C."/>
            <person name="Castanera R."/>
            <person name="Culley D."/>
            <person name="Daum C."/>
            <person name="Ezra D."/>
            <person name="Gonzalez J."/>
            <person name="Henrissat B."/>
            <person name="Kuo A."/>
            <person name="Liang C."/>
            <person name="Lipzen A."/>
            <person name="Lutzoni F."/>
            <person name="Magnuson J."/>
            <person name="Mondo S."/>
            <person name="Nolan M."/>
            <person name="Ohm R."/>
            <person name="Pangilinan J."/>
            <person name="Park H.-J."/>
            <person name="Ramirez L."/>
            <person name="Alfaro M."/>
            <person name="Sun H."/>
            <person name="Tritt A."/>
            <person name="Yoshinaga Y."/>
            <person name="Zwiers L.-H."/>
            <person name="Turgeon B."/>
            <person name="Goodwin S."/>
            <person name="Spatafora J."/>
            <person name="Crous P."/>
            <person name="Grigoriev I."/>
        </authorList>
    </citation>
    <scope>NUCLEOTIDE SEQUENCE</scope>
    <source>
        <strain evidence="2">CBS 161.51</strain>
    </source>
</reference>
<evidence type="ECO:0008006" key="4">
    <source>
        <dbReference type="Google" id="ProtNLM"/>
    </source>
</evidence>
<evidence type="ECO:0000256" key="1">
    <source>
        <dbReference type="SAM" id="SignalP"/>
    </source>
</evidence>
<feature type="signal peptide" evidence="1">
    <location>
        <begin position="1"/>
        <end position="25"/>
    </location>
</feature>
<evidence type="ECO:0000313" key="3">
    <source>
        <dbReference type="Proteomes" id="UP000800038"/>
    </source>
</evidence>
<feature type="chain" id="PRO_5025416477" description="Secreted protein" evidence="1">
    <location>
        <begin position="26"/>
        <end position="80"/>
    </location>
</feature>
<organism evidence="2 3">
    <name type="scientific">Clathrospora elynae</name>
    <dbReference type="NCBI Taxonomy" id="706981"/>
    <lineage>
        <taxon>Eukaryota</taxon>
        <taxon>Fungi</taxon>
        <taxon>Dikarya</taxon>
        <taxon>Ascomycota</taxon>
        <taxon>Pezizomycotina</taxon>
        <taxon>Dothideomycetes</taxon>
        <taxon>Pleosporomycetidae</taxon>
        <taxon>Pleosporales</taxon>
        <taxon>Diademaceae</taxon>
        <taxon>Clathrospora</taxon>
    </lineage>
</organism>
<proteinExistence type="predicted"/>